<evidence type="ECO:0000256" key="7">
    <source>
        <dbReference type="ARBA" id="ARBA00022759"/>
    </source>
</evidence>
<dbReference type="Proteomes" id="UP000070174">
    <property type="component" value="Unassembled WGS sequence"/>
</dbReference>
<dbReference type="PROSITE" id="PS50880">
    <property type="entry name" value="TOPRIM"/>
    <property type="match status" value="1"/>
</dbReference>
<accession>A0A133PQV2</accession>
<keyword evidence="6 11" id="KW-0699">rRNA-binding</keyword>
<dbReference type="GO" id="GO:0019843">
    <property type="term" value="F:rRNA binding"/>
    <property type="evidence" value="ECO:0007669"/>
    <property type="project" value="UniProtKB-KW"/>
</dbReference>
<evidence type="ECO:0000313" key="15">
    <source>
        <dbReference type="Proteomes" id="UP000070174"/>
    </source>
</evidence>
<dbReference type="Pfam" id="PF13331">
    <property type="entry name" value="DUF4093"/>
    <property type="match status" value="1"/>
</dbReference>
<comment type="subcellular location">
    <subcellularLocation>
        <location evidence="11">Cytoplasm</location>
    </subcellularLocation>
</comment>
<keyword evidence="2 11" id="KW-0690">Ribosome biogenesis</keyword>
<keyword evidence="10 11" id="KW-0694">RNA-binding</keyword>
<evidence type="ECO:0000256" key="1">
    <source>
        <dbReference type="ARBA" id="ARBA00022490"/>
    </source>
</evidence>
<dbReference type="EC" id="3.1.26.8" evidence="11 12"/>
<dbReference type="SMART" id="SM00493">
    <property type="entry name" value="TOPRIM"/>
    <property type="match status" value="1"/>
</dbReference>
<evidence type="ECO:0000256" key="10">
    <source>
        <dbReference type="ARBA" id="ARBA00022884"/>
    </source>
</evidence>
<keyword evidence="7 11" id="KW-0255">Endonuclease</keyword>
<keyword evidence="1 11" id="KW-0963">Cytoplasm</keyword>
<sequence length="183" mass="20571">MKMTIKEVIVVEGRDDEIAIKKAVDAEIITTHGFAFGRKLINLLKEMDKKKGIIIFTDSDYVGSQIRKRIADEIPTAKHAYLSQRVSTKHGDIGVENASPEEILKALKAARATKTEKSTEFTMADLIKNDLVNSDDASRRREMLSEILKIGYGNGKKTLSKLNSFGITREEFEEAMKEVNSHR</sequence>
<evidence type="ECO:0000256" key="4">
    <source>
        <dbReference type="ARBA" id="ARBA00022722"/>
    </source>
</evidence>
<evidence type="ECO:0000256" key="6">
    <source>
        <dbReference type="ARBA" id="ARBA00022730"/>
    </source>
</evidence>
<dbReference type="InterPro" id="IPR006171">
    <property type="entry name" value="TOPRIM_dom"/>
</dbReference>
<comment type="function">
    <text evidence="11">Required for correct processing of both the 5' and 3' ends of 5S rRNA precursor. Cleaves both sides of a double-stranded region yielding mature 5S rRNA in one step.</text>
</comment>
<dbReference type="InterPro" id="IPR034141">
    <property type="entry name" value="TOPRIM_RNase_M5-like"/>
</dbReference>
<keyword evidence="5" id="KW-0479">Metal-binding</keyword>
<dbReference type="SUPFAM" id="SSF110455">
    <property type="entry name" value="Toprim domain"/>
    <property type="match status" value="1"/>
</dbReference>
<dbReference type="GO" id="GO:0043822">
    <property type="term" value="F:ribonuclease M5 activity"/>
    <property type="evidence" value="ECO:0007669"/>
    <property type="project" value="UniProtKB-UniRule"/>
</dbReference>
<dbReference type="GO" id="GO:0046872">
    <property type="term" value="F:metal ion binding"/>
    <property type="evidence" value="ECO:0007669"/>
    <property type="project" value="UniProtKB-KW"/>
</dbReference>
<name>A0A133PQV2_9FIRM</name>
<dbReference type="GO" id="GO:0005737">
    <property type="term" value="C:cytoplasm"/>
    <property type="evidence" value="ECO:0007669"/>
    <property type="project" value="UniProtKB-SubCell"/>
</dbReference>
<dbReference type="GO" id="GO:0006364">
    <property type="term" value="P:rRNA processing"/>
    <property type="evidence" value="ECO:0007669"/>
    <property type="project" value="UniProtKB-UniRule"/>
</dbReference>
<dbReference type="NCBIfam" id="TIGR00334">
    <property type="entry name" value="5S_RNA_mat_M5"/>
    <property type="match status" value="1"/>
</dbReference>
<comment type="similarity">
    <text evidence="11">Belongs to the ribonuclease M5 family.</text>
</comment>
<evidence type="ECO:0000256" key="3">
    <source>
        <dbReference type="ARBA" id="ARBA00022552"/>
    </source>
</evidence>
<keyword evidence="9" id="KW-0460">Magnesium</keyword>
<evidence type="ECO:0000256" key="11">
    <source>
        <dbReference type="HAMAP-Rule" id="MF_01469"/>
    </source>
</evidence>
<dbReference type="RefSeq" id="WP_060799820.1">
    <property type="nucleotide sequence ID" value="NZ_KQ957096.1"/>
</dbReference>
<organism evidence="14">
    <name type="scientific">Peptoniphilus harei</name>
    <dbReference type="NCBI Taxonomy" id="54005"/>
    <lineage>
        <taxon>Bacteria</taxon>
        <taxon>Bacillati</taxon>
        <taxon>Bacillota</taxon>
        <taxon>Tissierellia</taxon>
        <taxon>Tissierellales</taxon>
        <taxon>Peptoniphilaceae</taxon>
        <taxon>Peptoniphilus</taxon>
    </lineage>
</organism>
<feature type="domain" description="Toprim" evidence="13">
    <location>
        <begin position="6"/>
        <end position="101"/>
    </location>
</feature>
<reference evidence="14 15" key="1">
    <citation type="submission" date="2016-01" db="EMBL/GenBank/DDBJ databases">
        <authorList>
            <person name="Oliw E.H."/>
        </authorList>
    </citation>
    <scope>NUCLEOTIDE SEQUENCE [LARGE SCALE GENOMIC DNA]</scope>
    <source>
        <strain evidence="14 15">CMW7756A</strain>
    </source>
</reference>
<dbReference type="PANTHER" id="PTHR39156">
    <property type="entry name" value="RIBONUCLEASE M5"/>
    <property type="match status" value="1"/>
</dbReference>
<keyword evidence="4 11" id="KW-0540">Nuclease</keyword>
<evidence type="ECO:0000256" key="5">
    <source>
        <dbReference type="ARBA" id="ARBA00022723"/>
    </source>
</evidence>
<protein>
    <recommendedName>
        <fullName evidence="11 12">Ribonuclease M5</fullName>
        <ecNumber evidence="11 12">3.1.26.8</ecNumber>
    </recommendedName>
    <alternativeName>
        <fullName evidence="11">RNase M5</fullName>
    </alternativeName>
    <alternativeName>
        <fullName evidence="11">Ribosomal RNA terminal maturase M5</fullName>
    </alternativeName>
</protein>
<evidence type="ECO:0000256" key="9">
    <source>
        <dbReference type="ARBA" id="ARBA00022842"/>
    </source>
</evidence>
<dbReference type="InterPro" id="IPR004466">
    <property type="entry name" value="RNase_M5"/>
</dbReference>
<dbReference type="CDD" id="cd01027">
    <property type="entry name" value="TOPRIM_RNase_M5_like"/>
    <property type="match status" value="1"/>
</dbReference>
<dbReference type="PANTHER" id="PTHR39156:SF1">
    <property type="entry name" value="RIBONUCLEASE M5"/>
    <property type="match status" value="1"/>
</dbReference>
<dbReference type="Pfam" id="PF01751">
    <property type="entry name" value="Toprim"/>
    <property type="match status" value="1"/>
</dbReference>
<comment type="caution">
    <text evidence="14">The sequence shown here is derived from an EMBL/GenBank/DDBJ whole genome shotgun (WGS) entry which is preliminary data.</text>
</comment>
<evidence type="ECO:0000259" key="13">
    <source>
        <dbReference type="PROSITE" id="PS50880"/>
    </source>
</evidence>
<evidence type="ECO:0000256" key="8">
    <source>
        <dbReference type="ARBA" id="ARBA00022801"/>
    </source>
</evidence>
<gene>
    <name evidence="11" type="primary">rnmV</name>
    <name evidence="14" type="ORF">HMPREF3229_00577</name>
</gene>
<dbReference type="Gene3D" id="3.40.1360.10">
    <property type="match status" value="1"/>
</dbReference>
<comment type="catalytic activity">
    <reaction evidence="11">
        <text>Endonucleolytic cleavage of RNA, removing 21 and 42 nucleotides, respectively, from the 5'- and 3'-termini of a 5S-rRNA precursor.</text>
        <dbReference type="EC" id="3.1.26.8"/>
    </reaction>
</comment>
<keyword evidence="8 11" id="KW-0378">Hydrolase</keyword>
<dbReference type="HAMAP" id="MF_01469">
    <property type="entry name" value="RNase_M5"/>
    <property type="match status" value="1"/>
</dbReference>
<dbReference type="AlphaFoldDB" id="A0A133PQV2"/>
<evidence type="ECO:0000256" key="12">
    <source>
        <dbReference type="NCBIfam" id="TIGR00334"/>
    </source>
</evidence>
<dbReference type="EMBL" id="LRQE01000021">
    <property type="protein sequence ID" value="KXA30979.1"/>
    <property type="molecule type" value="Genomic_DNA"/>
</dbReference>
<dbReference type="InterPro" id="IPR025156">
    <property type="entry name" value="RNase_M5_C"/>
</dbReference>
<evidence type="ECO:0000313" key="14">
    <source>
        <dbReference type="EMBL" id="KXA30979.1"/>
    </source>
</evidence>
<evidence type="ECO:0000256" key="2">
    <source>
        <dbReference type="ARBA" id="ARBA00022517"/>
    </source>
</evidence>
<dbReference type="PATRIC" id="fig|54005.3.peg.570"/>
<keyword evidence="3 11" id="KW-0698">rRNA processing</keyword>
<proteinExistence type="inferred from homology"/>